<dbReference type="PANTHER" id="PTHR46072">
    <property type="entry name" value="AMIDASE-RELATED-RELATED"/>
    <property type="match status" value="1"/>
</dbReference>
<evidence type="ECO:0000256" key="2">
    <source>
        <dbReference type="ARBA" id="ARBA00022801"/>
    </source>
</evidence>
<keyword evidence="7" id="KW-1185">Reference proteome</keyword>
<dbReference type="InterPro" id="IPR036928">
    <property type="entry name" value="AS_sf"/>
</dbReference>
<dbReference type="InterPro" id="IPR023631">
    <property type="entry name" value="Amidase_dom"/>
</dbReference>
<dbReference type="PANTHER" id="PTHR46072:SF9">
    <property type="entry name" value="ACETAMIDASE"/>
    <property type="match status" value="1"/>
</dbReference>
<dbReference type="STRING" id="1380566.A0A179FDY7"/>
<sequence>MAWEDVALKQKTRVSDAIPTEWRLKSLPSTDSVMDVPKESGILTPEELAITESFAADLVKDLAVGKLSSVAVTTAFCKRAALAHQLVNCLHDFLPDFALARAKYLDEYLATHKKPIGPLHGLPISLKDQCRIKGFETTMGYAGWIGKIDSENSVLVDLLDKAGAVFYVKTSVPQSLMVCETVNNVFGRTVNPRNKNWSCGGSSGGEGAIIGFRGGVIGGSIRVPAAFNAVYGIRPSHGRLPYAKLANSMEGQETIHSVCGPLAHSVGDLRLFMASVLEQQPWNFDSKVVPMPWRQAEEESIRVKISSGGLTVGFYSCDGNVTPHPPIQRAVQTVVDKLKGAGHTILSWEPYKHPFAVDLANRVYASDGGTDIYAALNLSGEPAIPNIKDLVNPNLKKLDLNEVWQCQLDKWNYQMEYLSAIRDFEAKTGRILDAIVAPITPTAAIRHNQFKYYGYATAINVLDFTSVVVPVTFADKNVDVGPKNFVPLTDMDAAVHEEYDPEVYHGAPAAVQIIGRRFTEERIMAIAEEVGRLLHS</sequence>
<comment type="caution">
    <text evidence="6">The sequence shown here is derived from an EMBL/GenBank/DDBJ whole genome shotgun (WGS) entry which is preliminary data.</text>
</comment>
<protein>
    <submittedName>
        <fullName evidence="6">Glutamyl-tRNA(Gln) amidotransferase subunit A</fullName>
    </submittedName>
</protein>
<feature type="domain" description="Amidase" evidence="5">
    <location>
        <begin position="72"/>
        <end position="523"/>
    </location>
</feature>
<feature type="active site" description="Charge relay system" evidence="3">
    <location>
        <position position="127"/>
    </location>
</feature>
<evidence type="ECO:0000259" key="5">
    <source>
        <dbReference type="Pfam" id="PF01425"/>
    </source>
</evidence>
<dbReference type="GO" id="GO:0016740">
    <property type="term" value="F:transferase activity"/>
    <property type="evidence" value="ECO:0007669"/>
    <property type="project" value="UniProtKB-KW"/>
</dbReference>
<organism evidence="6 7">
    <name type="scientific">Pochonia chlamydosporia 170</name>
    <dbReference type="NCBI Taxonomy" id="1380566"/>
    <lineage>
        <taxon>Eukaryota</taxon>
        <taxon>Fungi</taxon>
        <taxon>Dikarya</taxon>
        <taxon>Ascomycota</taxon>
        <taxon>Pezizomycotina</taxon>
        <taxon>Sordariomycetes</taxon>
        <taxon>Hypocreomycetidae</taxon>
        <taxon>Hypocreales</taxon>
        <taxon>Clavicipitaceae</taxon>
        <taxon>Pochonia</taxon>
    </lineage>
</organism>
<accession>A0A179FDY7</accession>
<feature type="binding site" evidence="4">
    <location>
        <position position="176"/>
    </location>
    <ligand>
        <name>substrate</name>
    </ligand>
</feature>
<comment type="similarity">
    <text evidence="1">Belongs to the amidase family.</text>
</comment>
<dbReference type="GeneID" id="28851731"/>
<evidence type="ECO:0000313" key="6">
    <source>
        <dbReference type="EMBL" id="OAQ63283.1"/>
    </source>
</evidence>
<evidence type="ECO:0000256" key="1">
    <source>
        <dbReference type="ARBA" id="ARBA00009199"/>
    </source>
</evidence>
<feature type="binding site" evidence="4">
    <location>
        <position position="202"/>
    </location>
    <ligand>
        <name>substrate</name>
    </ligand>
</feature>
<dbReference type="PIRSF" id="PIRSF001221">
    <property type="entry name" value="Amidase_fungi"/>
    <property type="match status" value="1"/>
</dbReference>
<feature type="active site" description="Charge relay system" evidence="3">
    <location>
        <position position="202"/>
    </location>
</feature>
<dbReference type="Gene3D" id="3.90.1300.10">
    <property type="entry name" value="Amidase signature (AS) domain"/>
    <property type="match status" value="1"/>
</dbReference>
<name>A0A179FDY7_METCM</name>
<dbReference type="RefSeq" id="XP_018140863.1">
    <property type="nucleotide sequence ID" value="XM_018287737.1"/>
</dbReference>
<dbReference type="Pfam" id="PF01425">
    <property type="entry name" value="Amidase"/>
    <property type="match status" value="1"/>
</dbReference>
<evidence type="ECO:0000256" key="4">
    <source>
        <dbReference type="PIRSR" id="PIRSR001221-2"/>
    </source>
</evidence>
<proteinExistence type="inferred from homology"/>
<dbReference type="OrthoDB" id="6428749at2759"/>
<keyword evidence="2" id="KW-0378">Hydrolase</keyword>
<feature type="active site" description="Acyl-ester intermediate" evidence="3">
    <location>
        <position position="220"/>
    </location>
</feature>
<gene>
    <name evidence="6" type="ORF">VFPPC_09152</name>
</gene>
<dbReference type="EMBL" id="LSBJ02000006">
    <property type="protein sequence ID" value="OAQ63283.1"/>
    <property type="molecule type" value="Genomic_DNA"/>
</dbReference>
<dbReference type="AlphaFoldDB" id="A0A179FDY7"/>
<dbReference type="Proteomes" id="UP000078397">
    <property type="component" value="Unassembled WGS sequence"/>
</dbReference>
<dbReference type="KEGG" id="pchm:VFPPC_09152"/>
<reference evidence="6 7" key="1">
    <citation type="journal article" date="2016" name="PLoS Pathog.">
        <title>Biosynthesis of antibiotic leucinostatins in bio-control fungus Purpureocillium lilacinum and their inhibition on phytophthora revealed by genome mining.</title>
        <authorList>
            <person name="Wang G."/>
            <person name="Liu Z."/>
            <person name="Lin R."/>
            <person name="Li E."/>
            <person name="Mao Z."/>
            <person name="Ling J."/>
            <person name="Yang Y."/>
            <person name="Yin W.B."/>
            <person name="Xie B."/>
        </authorList>
    </citation>
    <scope>NUCLEOTIDE SEQUENCE [LARGE SCALE GENOMIC DNA]</scope>
    <source>
        <strain evidence="6">170</strain>
    </source>
</reference>
<evidence type="ECO:0000313" key="7">
    <source>
        <dbReference type="Proteomes" id="UP000078397"/>
    </source>
</evidence>
<dbReference type="SUPFAM" id="SSF75304">
    <property type="entry name" value="Amidase signature (AS) enzymes"/>
    <property type="match status" value="1"/>
</dbReference>
<feature type="binding site" evidence="4">
    <location>
        <begin position="217"/>
        <end position="220"/>
    </location>
    <ligand>
        <name>substrate</name>
    </ligand>
</feature>
<evidence type="ECO:0000256" key="3">
    <source>
        <dbReference type="PIRSR" id="PIRSR001221-1"/>
    </source>
</evidence>
<dbReference type="GO" id="GO:0016787">
    <property type="term" value="F:hydrolase activity"/>
    <property type="evidence" value="ECO:0007669"/>
    <property type="project" value="UniProtKB-KW"/>
</dbReference>